<feature type="transmembrane region" description="Helical" evidence="1">
    <location>
        <begin position="389"/>
        <end position="406"/>
    </location>
</feature>
<name>K1IUS3_AERVE</name>
<dbReference type="PATRIC" id="fig|1073383.3.peg.888"/>
<dbReference type="HOGENOM" id="CLU_036281_1_0_6"/>
<dbReference type="NCBIfam" id="NF008712">
    <property type="entry name" value="PRK11715.1-1"/>
    <property type="match status" value="1"/>
</dbReference>
<dbReference type="EMBL" id="AGWU01000008">
    <property type="protein sequence ID" value="EKB22820.1"/>
    <property type="molecule type" value="Genomic_DNA"/>
</dbReference>
<feature type="transmembrane region" description="Helical" evidence="1">
    <location>
        <begin position="359"/>
        <end position="377"/>
    </location>
</feature>
<dbReference type="Proteomes" id="UP000006087">
    <property type="component" value="Unassembled WGS sequence"/>
</dbReference>
<reference evidence="2 3" key="1">
    <citation type="submission" date="2012-06" db="EMBL/GenBank/DDBJ databases">
        <title>The Genome Sequence of Aeromonas veronii AMC34.</title>
        <authorList>
            <consortium name="The Broad Institute Genome Sequencing Platform"/>
            <person name="Earl A."/>
            <person name="Ward D."/>
            <person name="Feldgarden M."/>
            <person name="Gevers D."/>
            <person name="Graf J."/>
            <person name="Tomasi A."/>
            <person name="Horneman A."/>
            <person name="Walker B."/>
            <person name="Young S.K."/>
            <person name="Zeng Q."/>
            <person name="Gargeya S."/>
            <person name="Fitzgerald M."/>
            <person name="Haas B."/>
            <person name="Abouelleil A."/>
            <person name="Alvarado L."/>
            <person name="Arachchi H.M."/>
            <person name="Berlin A.M."/>
            <person name="Chapman S.B."/>
            <person name="Goldberg J."/>
            <person name="Griggs A."/>
            <person name="Gujja S."/>
            <person name="Hansen M."/>
            <person name="Howarth C."/>
            <person name="Imamovic A."/>
            <person name="Larimer J."/>
            <person name="McCowan C."/>
            <person name="Montmayeur A."/>
            <person name="Murphy C."/>
            <person name="Neiman D."/>
            <person name="Pearson M."/>
            <person name="Priest M."/>
            <person name="Roberts A."/>
            <person name="Saif S."/>
            <person name="Shea T."/>
            <person name="Sisk P."/>
            <person name="Sykes S."/>
            <person name="Wortman J."/>
            <person name="Nusbaum C."/>
            <person name="Birren B."/>
        </authorList>
    </citation>
    <scope>NUCLEOTIDE SEQUENCE [LARGE SCALE GENOMIC DNA]</scope>
    <source>
        <strain evidence="2 3">AMC34</strain>
    </source>
</reference>
<proteinExistence type="predicted"/>
<dbReference type="RefSeq" id="WP_005342357.1">
    <property type="nucleotide sequence ID" value="NZ_JH823256.1"/>
</dbReference>
<dbReference type="GO" id="GO:0005886">
    <property type="term" value="C:plasma membrane"/>
    <property type="evidence" value="ECO:0007669"/>
    <property type="project" value="TreeGrafter"/>
</dbReference>
<keyword evidence="1" id="KW-0472">Membrane</keyword>
<dbReference type="PANTHER" id="PTHR30092:SF0">
    <property type="entry name" value="INNER MEMBRANE PROTEIN CRED"/>
    <property type="match status" value="1"/>
</dbReference>
<evidence type="ECO:0000313" key="3">
    <source>
        <dbReference type="Proteomes" id="UP000006087"/>
    </source>
</evidence>
<sequence>MVKQIFTHKIFLLLLLSLLLMVPVQSIMELNRERQAYRSQAIHSIMASSSGPQRLMGPILVQPYTRSLTVEQEGKRFVRQEQIYRYLLPEQLDIKANMEVTPRKLGIYQAQVYHTRLSLSGRLPAELNGKTLISGEPDLTVDGADPALVAGKPYLSLVLSDARGINRVPELQLGEQRIPFAPGALLGDGLAGIHAPLATLPGADGTFHIELDLQGMNQLEVVPLGQDSRLNLASNWPHPNFIGDFLPGSRTLNASGFEASWQSSWFATDMESRFNRMMKGASGDLPAFSVSLVQPVDHYQQNERAAKYALLFIGLTFISFFMFELLKGLRVHPIQYALVGMGLAIFYLVLLALTEHLGFGWAYLVAALASVLLNGFYLSHVLGGPKQGIGFAALLGLVYAILYSLLQAEEIALLLGALLLFATLALIMLLTRKLDWYQVMDYSAPVTTWAAPQPSSSDTNHQ</sequence>
<protein>
    <recommendedName>
        <fullName evidence="4">Inner membrane protein CreD</fullName>
    </recommendedName>
</protein>
<comment type="caution">
    <text evidence="2">The sequence shown here is derived from an EMBL/GenBank/DDBJ whole genome shotgun (WGS) entry which is preliminary data.</text>
</comment>
<evidence type="ECO:0008006" key="4">
    <source>
        <dbReference type="Google" id="ProtNLM"/>
    </source>
</evidence>
<dbReference type="PANTHER" id="PTHR30092">
    <property type="entry name" value="INNER MEMBRANE PROTEIN CRED"/>
    <property type="match status" value="1"/>
</dbReference>
<accession>K1IUS3</accession>
<keyword evidence="1" id="KW-1133">Transmembrane helix</keyword>
<gene>
    <name evidence="2" type="ORF">HMPREF1168_00876</name>
</gene>
<dbReference type="AlphaFoldDB" id="K1IUS3"/>
<evidence type="ECO:0000313" key="2">
    <source>
        <dbReference type="EMBL" id="EKB22820.1"/>
    </source>
</evidence>
<feature type="transmembrane region" description="Helical" evidence="1">
    <location>
        <begin position="333"/>
        <end position="353"/>
    </location>
</feature>
<dbReference type="PIRSF" id="PIRSF004548">
    <property type="entry name" value="CreD"/>
    <property type="match status" value="1"/>
</dbReference>
<feature type="transmembrane region" description="Helical" evidence="1">
    <location>
        <begin position="412"/>
        <end position="430"/>
    </location>
</feature>
<evidence type="ECO:0000256" key="1">
    <source>
        <dbReference type="SAM" id="Phobius"/>
    </source>
</evidence>
<organism evidence="2 3">
    <name type="scientific">Aeromonas veronii AMC34</name>
    <dbReference type="NCBI Taxonomy" id="1073383"/>
    <lineage>
        <taxon>Bacteria</taxon>
        <taxon>Pseudomonadati</taxon>
        <taxon>Pseudomonadota</taxon>
        <taxon>Gammaproteobacteria</taxon>
        <taxon>Aeromonadales</taxon>
        <taxon>Aeromonadaceae</taxon>
        <taxon>Aeromonas</taxon>
    </lineage>
</organism>
<keyword evidence="1" id="KW-0812">Transmembrane</keyword>
<dbReference type="InterPro" id="IPR010364">
    <property type="entry name" value="Uncharacterised_IM_CreD"/>
</dbReference>
<feature type="transmembrane region" description="Helical" evidence="1">
    <location>
        <begin position="308"/>
        <end position="326"/>
    </location>
</feature>
<dbReference type="Pfam" id="PF06123">
    <property type="entry name" value="CreD"/>
    <property type="match status" value="1"/>
</dbReference>